<dbReference type="STRING" id="7395.A0A1A9VJI6"/>
<dbReference type="GO" id="GO:0004427">
    <property type="term" value="F:inorganic diphosphate phosphatase activity"/>
    <property type="evidence" value="ECO:0007669"/>
    <property type="project" value="UniProtKB-EC"/>
</dbReference>
<dbReference type="PROSITE" id="PS00387">
    <property type="entry name" value="PPASE"/>
    <property type="match status" value="1"/>
</dbReference>
<dbReference type="EnsemblMetazoa" id="GAUT039409-RA">
    <property type="protein sequence ID" value="GAUT039409-PA"/>
    <property type="gene ID" value="GAUT039409"/>
</dbReference>
<name>A0A1A9VJI6_GLOAU</name>
<dbReference type="InterPro" id="IPR008162">
    <property type="entry name" value="Pyrophosphatase"/>
</dbReference>
<keyword evidence="6" id="KW-0460">Magnesium</keyword>
<dbReference type="GO" id="GO:0000287">
    <property type="term" value="F:magnesium ion binding"/>
    <property type="evidence" value="ECO:0007669"/>
    <property type="project" value="InterPro"/>
</dbReference>
<comment type="similarity">
    <text evidence="2">Belongs to the PPase family.</text>
</comment>
<dbReference type="GO" id="GO:0006796">
    <property type="term" value="P:phosphate-containing compound metabolic process"/>
    <property type="evidence" value="ECO:0007669"/>
    <property type="project" value="InterPro"/>
</dbReference>
<dbReference type="SUPFAM" id="SSF50324">
    <property type="entry name" value="Inorganic pyrophosphatase"/>
    <property type="match status" value="1"/>
</dbReference>
<dbReference type="Proteomes" id="UP000078200">
    <property type="component" value="Unassembled WGS sequence"/>
</dbReference>
<dbReference type="Gene3D" id="1.10.4030.10">
    <property type="entry name" value="Porin chaperone SurA, peptide-binding domain"/>
    <property type="match status" value="1"/>
</dbReference>
<evidence type="ECO:0000256" key="5">
    <source>
        <dbReference type="ARBA" id="ARBA00022801"/>
    </source>
</evidence>
<evidence type="ECO:0000256" key="6">
    <source>
        <dbReference type="ARBA" id="ARBA00022842"/>
    </source>
</evidence>
<keyword evidence="4" id="KW-0479">Metal-binding</keyword>
<dbReference type="InterPro" id="IPR036649">
    <property type="entry name" value="Pyrophosphatase_sf"/>
</dbReference>
<dbReference type="EC" id="3.6.1.1" evidence="3"/>
<dbReference type="SUPFAM" id="SSF109998">
    <property type="entry name" value="Triger factor/SurA peptide-binding domain-like"/>
    <property type="match status" value="1"/>
</dbReference>
<evidence type="ECO:0000313" key="7">
    <source>
        <dbReference type="EnsemblMetazoa" id="GAUT039409-PA"/>
    </source>
</evidence>
<organism evidence="7 8">
    <name type="scientific">Glossina austeni</name>
    <name type="common">Savannah tsetse fly</name>
    <dbReference type="NCBI Taxonomy" id="7395"/>
    <lineage>
        <taxon>Eukaryota</taxon>
        <taxon>Metazoa</taxon>
        <taxon>Ecdysozoa</taxon>
        <taxon>Arthropoda</taxon>
        <taxon>Hexapoda</taxon>
        <taxon>Insecta</taxon>
        <taxon>Pterygota</taxon>
        <taxon>Neoptera</taxon>
        <taxon>Endopterygota</taxon>
        <taxon>Diptera</taxon>
        <taxon>Brachycera</taxon>
        <taxon>Muscomorpha</taxon>
        <taxon>Hippoboscoidea</taxon>
        <taxon>Glossinidae</taxon>
        <taxon>Glossina</taxon>
    </lineage>
</organism>
<proteinExistence type="inferred from homology"/>
<keyword evidence="5" id="KW-0378">Hydrolase</keyword>
<dbReference type="GO" id="GO:0005737">
    <property type="term" value="C:cytoplasm"/>
    <property type="evidence" value="ECO:0007669"/>
    <property type="project" value="InterPro"/>
</dbReference>
<dbReference type="Pfam" id="PF00719">
    <property type="entry name" value="Pyrophosphatase"/>
    <property type="match status" value="1"/>
</dbReference>
<evidence type="ECO:0000256" key="3">
    <source>
        <dbReference type="ARBA" id="ARBA00012146"/>
    </source>
</evidence>
<dbReference type="Pfam" id="PF13624">
    <property type="entry name" value="SurA_N_3"/>
    <property type="match status" value="1"/>
</dbReference>
<dbReference type="NCBIfam" id="NF002317">
    <property type="entry name" value="PRK01250.1"/>
    <property type="match status" value="1"/>
</dbReference>
<dbReference type="InterPro" id="IPR027304">
    <property type="entry name" value="Trigger_fact/SurA_dom_sf"/>
</dbReference>
<sequence length="525" mass="59457">MDLSKITAVPNAVNVVIEISANAEPVKYEFNKELGLLQVDRFLSTSMTYPCNYGFIPNTCAGDGDPVDVLVLTQFPLASSVLISVRPIGALLTKDEKGEDEKILAVPVSSVDSYYDNIKGYSDLSKNLLDKIAHFFSHYKDLERGKTVAVGEWVVLPLRLLATEIEIIADVNGEPISNLDIEKRINFINSLFGTQSVNQKEARPQVLRELIDEIIIINEAQRLSIKLSNEELDNAIILFLTQSFKLKANEVDQYIKKHNIDLSILRKQIKCQLLWSKIIEVRIVPFINISDKEVDDVKRQTEKPDYLITFQEFIIPDQKDKDVYGIAEDLVKKLRNSNDPESPIKMRKATVNLSQLKGKLKGVLERLETSDIAGPVSFSGSYSVIKVIDKVQLSYALLESTLKLKQIVVKDSESLLSNFKEQKVNCLNFDKLADDFKLPNAKEFEIKMRDLNPDLQILFSKTSVNEIVELRENGIAKLIMLCDIKSNAADIEAIKQQMYQQKIMIQSNLLLDDMRKNSAVSYRYS</sequence>
<dbReference type="HAMAP" id="MF_00209">
    <property type="entry name" value="Inorganic_PPase"/>
    <property type="match status" value="1"/>
</dbReference>
<dbReference type="AlphaFoldDB" id="A0A1A9VJI6"/>
<dbReference type="CDD" id="cd00412">
    <property type="entry name" value="pyrophosphatase"/>
    <property type="match status" value="1"/>
</dbReference>
<accession>A0A1A9VJI6</accession>
<dbReference type="Gene3D" id="3.90.80.10">
    <property type="entry name" value="Inorganic pyrophosphatase"/>
    <property type="match status" value="1"/>
</dbReference>
<dbReference type="VEuPathDB" id="VectorBase:GAUT039409"/>
<dbReference type="PANTHER" id="PTHR10286">
    <property type="entry name" value="INORGANIC PYROPHOSPHATASE"/>
    <property type="match status" value="1"/>
</dbReference>
<evidence type="ECO:0000256" key="1">
    <source>
        <dbReference type="ARBA" id="ARBA00001946"/>
    </source>
</evidence>
<evidence type="ECO:0000256" key="4">
    <source>
        <dbReference type="ARBA" id="ARBA00022723"/>
    </source>
</evidence>
<evidence type="ECO:0000313" key="8">
    <source>
        <dbReference type="Proteomes" id="UP000078200"/>
    </source>
</evidence>
<comment type="cofactor">
    <cofactor evidence="1">
        <name>Mg(2+)</name>
        <dbReference type="ChEBI" id="CHEBI:18420"/>
    </cofactor>
</comment>
<evidence type="ECO:0000256" key="2">
    <source>
        <dbReference type="ARBA" id="ARBA00006220"/>
    </source>
</evidence>
<keyword evidence="8" id="KW-1185">Reference proteome</keyword>
<reference evidence="7" key="1">
    <citation type="submission" date="2020-05" db="UniProtKB">
        <authorList>
            <consortium name="EnsemblMetazoa"/>
        </authorList>
    </citation>
    <scope>IDENTIFICATION</scope>
    <source>
        <strain evidence="7">TTRI</strain>
    </source>
</reference>
<protein>
    <recommendedName>
        <fullName evidence="3">inorganic diphosphatase</fullName>
        <ecNumber evidence="3">3.6.1.1</ecNumber>
    </recommendedName>
</protein>